<dbReference type="Proteomes" id="UP000254937">
    <property type="component" value="Unassembled WGS sequence"/>
</dbReference>
<organism evidence="1 2">
    <name type="scientific">Aspergillus phoenicis ATCC 13157</name>
    <dbReference type="NCBI Taxonomy" id="1353007"/>
    <lineage>
        <taxon>Eukaryota</taxon>
        <taxon>Fungi</taxon>
        <taxon>Dikarya</taxon>
        <taxon>Ascomycota</taxon>
        <taxon>Pezizomycotina</taxon>
        <taxon>Eurotiomycetes</taxon>
        <taxon>Eurotiomycetidae</taxon>
        <taxon>Eurotiales</taxon>
        <taxon>Aspergillaceae</taxon>
        <taxon>Aspergillus</taxon>
    </lineage>
</organism>
<protein>
    <recommendedName>
        <fullName evidence="3">Aminoglycoside phosphotransferase domain-containing protein</fullName>
    </recommendedName>
</protein>
<accession>A0A370PTU1</accession>
<reference evidence="1 2" key="1">
    <citation type="submission" date="2018-07" db="EMBL/GenBank/DDBJ databases">
        <title>Section-level genome sequencing of Aspergillus section Nigri to investigate inter- and intra-species variation.</title>
        <authorList>
            <consortium name="DOE Joint Genome Institute"/>
            <person name="Vesth T.C."/>
            <person name="Nybo J.L."/>
            <person name="Theobald S."/>
            <person name="Frisvad J.C."/>
            <person name="Larsen T.O."/>
            <person name="Nielsen K.F."/>
            <person name="Hoof J.B."/>
            <person name="Brandl J."/>
            <person name="Salamov A."/>
            <person name="Riley R."/>
            <person name="Gladden J.M."/>
            <person name="Phatale P."/>
            <person name="Nielsen M.T."/>
            <person name="Lyhne E.K."/>
            <person name="Kogle M.E."/>
            <person name="Strasser K."/>
            <person name="McDonnell E."/>
            <person name="Barry K."/>
            <person name="Clum A."/>
            <person name="Chen C."/>
            <person name="Nolan M."/>
            <person name="Sandor L."/>
            <person name="Kuo A."/>
            <person name="Lipzen A."/>
            <person name="Hainaut M."/>
            <person name="Drula E."/>
            <person name="Tsang A."/>
            <person name="Magnuson J.K."/>
            <person name="Henrissat B."/>
            <person name="Wiebenga A."/>
            <person name="Simmons B.A."/>
            <person name="Makela M.R."/>
            <person name="De vries R.P."/>
            <person name="Grigoriev I.V."/>
            <person name="Mortensen U.H."/>
            <person name="Baker S.E."/>
            <person name="Andersen M.R."/>
        </authorList>
    </citation>
    <scope>NUCLEOTIDE SEQUENCE [LARGE SCALE GENOMIC DNA]</scope>
    <source>
        <strain evidence="1 2">ATCC 13157</strain>
    </source>
</reference>
<dbReference type="EMBL" id="KZ851847">
    <property type="protein sequence ID" value="RDK45612.1"/>
    <property type="molecule type" value="Genomic_DNA"/>
</dbReference>
<evidence type="ECO:0008006" key="3">
    <source>
        <dbReference type="Google" id="ProtNLM"/>
    </source>
</evidence>
<evidence type="ECO:0000313" key="2">
    <source>
        <dbReference type="Proteomes" id="UP000254937"/>
    </source>
</evidence>
<proteinExistence type="predicted"/>
<evidence type="ECO:0000313" key="1">
    <source>
        <dbReference type="EMBL" id="RDK45612.1"/>
    </source>
</evidence>
<sequence>MKDFNSRDVILHFDASALPMCRNEQIARWALEQVLSSADGGWGNGAGVSCSRSKPEIVRIWNAHSNPKHATLLKQILIVFAHIIPSDDTRSPIMLHHDLHADNIFIRMDMILLSSQA</sequence>
<name>A0A370PTU1_ASPPH</name>
<gene>
    <name evidence="1" type="ORF">M752DRAFT_263230</name>
</gene>
<dbReference type="AlphaFoldDB" id="A0A370PTU1"/>
<keyword evidence="2" id="KW-1185">Reference proteome</keyword>